<dbReference type="InterPro" id="IPR052204">
    <property type="entry name" value="PpiC/parvulin_rotamase"/>
</dbReference>
<dbReference type="SMART" id="SM00450">
    <property type="entry name" value="RHOD"/>
    <property type="match status" value="1"/>
</dbReference>
<dbReference type="AlphaFoldDB" id="A0A1M4V7H3"/>
<dbReference type="Gene3D" id="3.40.250.10">
    <property type="entry name" value="Rhodanese-like domain"/>
    <property type="match status" value="1"/>
</dbReference>
<reference evidence="2 3" key="1">
    <citation type="submission" date="2016-11" db="EMBL/GenBank/DDBJ databases">
        <authorList>
            <person name="Jaros S."/>
            <person name="Januszkiewicz K."/>
            <person name="Wedrychowicz H."/>
        </authorList>
    </citation>
    <scope>NUCLEOTIDE SEQUENCE [LARGE SCALE GENOMIC DNA]</scope>
    <source>
        <strain evidence="2 3">DSM 16112</strain>
    </source>
</reference>
<evidence type="ECO:0000313" key="2">
    <source>
        <dbReference type="EMBL" id="SHE64941.1"/>
    </source>
</evidence>
<dbReference type="PANTHER" id="PTHR43629">
    <property type="entry name" value="PEPTIDYL-PROLYL CIS-TRANS ISOMERASE"/>
    <property type="match status" value="1"/>
</dbReference>
<dbReference type="SUPFAM" id="SSF52821">
    <property type="entry name" value="Rhodanese/Cell cycle control phosphatase"/>
    <property type="match status" value="1"/>
</dbReference>
<dbReference type="GO" id="GO:0016740">
    <property type="term" value="F:transferase activity"/>
    <property type="evidence" value="ECO:0007669"/>
    <property type="project" value="UniProtKB-KW"/>
</dbReference>
<evidence type="ECO:0000313" key="3">
    <source>
        <dbReference type="Proteomes" id="UP000184327"/>
    </source>
</evidence>
<dbReference type="PROSITE" id="PS50206">
    <property type="entry name" value="RHODANESE_3"/>
    <property type="match status" value="1"/>
</dbReference>
<protein>
    <submittedName>
        <fullName evidence="2">Rhodanese-related sulfurtransferase</fullName>
    </submittedName>
</protein>
<dbReference type="EMBL" id="FQUZ01000005">
    <property type="protein sequence ID" value="SHE64941.1"/>
    <property type="molecule type" value="Genomic_DNA"/>
</dbReference>
<keyword evidence="3" id="KW-1185">Reference proteome</keyword>
<dbReference type="Proteomes" id="UP000184327">
    <property type="component" value="Unassembled WGS sequence"/>
</dbReference>
<keyword evidence="2" id="KW-0808">Transferase</keyword>
<dbReference type="PANTHER" id="PTHR43629:SF2">
    <property type="entry name" value="RHODANESE-LIKE_PPIC DOMAIN-CONTAINING PROTEIN 12, CHLOROPLASTIC"/>
    <property type="match status" value="1"/>
</dbReference>
<evidence type="ECO:0000259" key="1">
    <source>
        <dbReference type="PROSITE" id="PS50206"/>
    </source>
</evidence>
<proteinExistence type="predicted"/>
<gene>
    <name evidence="2" type="ORF">SAMN02745117_00613</name>
</gene>
<dbReference type="STRING" id="1122156.SAMN02745117_00613"/>
<accession>A0A1M4V7H3</accession>
<dbReference type="OrthoDB" id="9811849at2"/>
<dbReference type="Pfam" id="PF00581">
    <property type="entry name" value="Rhodanese"/>
    <property type="match status" value="1"/>
</dbReference>
<feature type="domain" description="Rhodanese" evidence="1">
    <location>
        <begin position="20"/>
        <end position="114"/>
    </location>
</feature>
<dbReference type="RefSeq" id="WP_073354558.1">
    <property type="nucleotide sequence ID" value="NZ_FQUZ01000005.1"/>
</dbReference>
<sequence>MIEHIHPSQFAAWVQQHQQHPEQPLLIDVREPWEWQVSSLPADVLDGCEFRQLSMGQIPSELDRLDPDRPTAILCHHGVRSHSVALYLQENGFEQLANIAGGIDAWAQVQPGIPGY</sequence>
<organism evidence="2 3">
    <name type="scientific">Lampropedia hyalina DSM 16112</name>
    <dbReference type="NCBI Taxonomy" id="1122156"/>
    <lineage>
        <taxon>Bacteria</taxon>
        <taxon>Pseudomonadati</taxon>
        <taxon>Pseudomonadota</taxon>
        <taxon>Betaproteobacteria</taxon>
        <taxon>Burkholderiales</taxon>
        <taxon>Comamonadaceae</taxon>
        <taxon>Lampropedia</taxon>
    </lineage>
</organism>
<name>A0A1M4V7H3_9BURK</name>
<dbReference type="InterPro" id="IPR036873">
    <property type="entry name" value="Rhodanese-like_dom_sf"/>
</dbReference>
<dbReference type="InterPro" id="IPR001763">
    <property type="entry name" value="Rhodanese-like_dom"/>
</dbReference>